<dbReference type="AlphaFoldDB" id="A0A0F9IWE0"/>
<protein>
    <submittedName>
        <fullName evidence="1">Uncharacterized protein</fullName>
    </submittedName>
</protein>
<proteinExistence type="predicted"/>
<name>A0A0F9IWE0_9ZZZZ</name>
<comment type="caution">
    <text evidence="1">The sequence shown here is derived from an EMBL/GenBank/DDBJ whole genome shotgun (WGS) entry which is preliminary data.</text>
</comment>
<organism evidence="1">
    <name type="scientific">marine sediment metagenome</name>
    <dbReference type="NCBI Taxonomy" id="412755"/>
    <lineage>
        <taxon>unclassified sequences</taxon>
        <taxon>metagenomes</taxon>
        <taxon>ecological metagenomes</taxon>
    </lineage>
</organism>
<reference evidence="1" key="1">
    <citation type="journal article" date="2015" name="Nature">
        <title>Complex archaea that bridge the gap between prokaryotes and eukaryotes.</title>
        <authorList>
            <person name="Spang A."/>
            <person name="Saw J.H."/>
            <person name="Jorgensen S.L."/>
            <person name="Zaremba-Niedzwiedzka K."/>
            <person name="Martijn J."/>
            <person name="Lind A.E."/>
            <person name="van Eijk R."/>
            <person name="Schleper C."/>
            <person name="Guy L."/>
            <person name="Ettema T.J."/>
        </authorList>
    </citation>
    <scope>NUCLEOTIDE SEQUENCE</scope>
</reference>
<dbReference type="EMBL" id="LAZR01018015">
    <property type="protein sequence ID" value="KKL98045.1"/>
    <property type="molecule type" value="Genomic_DNA"/>
</dbReference>
<gene>
    <name evidence="1" type="ORF">LCGC14_1828390</name>
</gene>
<sequence>REFSDLEERARTFLLSEGFTDKTIRLEREFDLRYRGQQWPIRVAAASRAGTG</sequence>
<evidence type="ECO:0000313" key="1">
    <source>
        <dbReference type="EMBL" id="KKL98045.1"/>
    </source>
</evidence>
<accession>A0A0F9IWE0</accession>
<feature type="non-terminal residue" evidence="1">
    <location>
        <position position="1"/>
    </location>
</feature>